<evidence type="ECO:0000256" key="2">
    <source>
        <dbReference type="ARBA" id="ARBA00023002"/>
    </source>
</evidence>
<keyword evidence="5" id="KW-1185">Reference proteome</keyword>
<dbReference type="InterPro" id="IPR036291">
    <property type="entry name" value="NAD(P)-bd_dom_sf"/>
</dbReference>
<evidence type="ECO:0008006" key="6">
    <source>
        <dbReference type="Google" id="ProtNLM"/>
    </source>
</evidence>
<dbReference type="SUPFAM" id="SSF51735">
    <property type="entry name" value="NAD(P)-binding Rossmann-fold domains"/>
    <property type="match status" value="1"/>
</dbReference>
<comment type="caution">
    <text evidence="4">The sequence shown here is derived from an EMBL/GenBank/DDBJ whole genome shotgun (WGS) entry which is preliminary data.</text>
</comment>
<dbReference type="PROSITE" id="PS00061">
    <property type="entry name" value="ADH_SHORT"/>
    <property type="match status" value="1"/>
</dbReference>
<dbReference type="RefSeq" id="WP_035074379.1">
    <property type="nucleotide sequence ID" value="NZ_JMIH01000021.1"/>
</dbReference>
<evidence type="ECO:0000256" key="3">
    <source>
        <dbReference type="RuleBase" id="RU000363"/>
    </source>
</evidence>
<proteinExistence type="inferred from homology"/>
<dbReference type="PANTHER" id="PTHR43115:SF4">
    <property type="entry name" value="DEHYDROGENASE_REDUCTASE SDR FAMILY MEMBER 11"/>
    <property type="match status" value="1"/>
</dbReference>
<evidence type="ECO:0000313" key="5">
    <source>
        <dbReference type="Proteomes" id="UP000027821"/>
    </source>
</evidence>
<dbReference type="GO" id="GO:0016616">
    <property type="term" value="F:oxidoreductase activity, acting on the CH-OH group of donors, NAD or NADP as acceptor"/>
    <property type="evidence" value="ECO:0007669"/>
    <property type="project" value="UniProtKB-ARBA"/>
</dbReference>
<dbReference type="Pfam" id="PF00106">
    <property type="entry name" value="adh_short"/>
    <property type="match status" value="1"/>
</dbReference>
<sequence>MKLEDKVIIVTGASSGIGEAISLLLAEEGASIIMGARREDLLRDLCEKINTRGGKASYIMTDVTFKGDLDRLVKHALDEYGRLDAIINNAGVMPLSYVEVMDFEGWESMIDTNFKGVLHGVGAVLPYFLEQNNGHIINISSDAGEKVNAGSAIYSATKAAVNVFTEGLRAELSSRKGIRVTCIQPGATMSEIANSIEDPLVLEDRKNAKFDEVRKLIPEDVAQAVCYALCTSKRSSINEIVIRPTDQP</sequence>
<organism evidence="4 5">
    <name type="scientific">Anditalea andensis</name>
    <dbReference type="NCBI Taxonomy" id="1048983"/>
    <lineage>
        <taxon>Bacteria</taxon>
        <taxon>Pseudomonadati</taxon>
        <taxon>Bacteroidota</taxon>
        <taxon>Cytophagia</taxon>
        <taxon>Cytophagales</taxon>
        <taxon>Cytophagaceae</taxon>
        <taxon>Anditalea</taxon>
    </lineage>
</organism>
<dbReference type="InterPro" id="IPR002347">
    <property type="entry name" value="SDR_fam"/>
</dbReference>
<dbReference type="STRING" id="1048983.EL17_11600"/>
<comment type="similarity">
    <text evidence="1 3">Belongs to the short-chain dehydrogenases/reductases (SDR) family.</text>
</comment>
<dbReference type="InterPro" id="IPR020904">
    <property type="entry name" value="Sc_DH/Rdtase_CS"/>
</dbReference>
<accession>A0A074KX54</accession>
<protein>
    <recommendedName>
        <fullName evidence="6">Oxidoreductase</fullName>
    </recommendedName>
</protein>
<keyword evidence="2" id="KW-0560">Oxidoreductase</keyword>
<dbReference type="PRINTS" id="PR00081">
    <property type="entry name" value="GDHRDH"/>
</dbReference>
<dbReference type="OrthoDB" id="9810734at2"/>
<name>A0A074KX54_9BACT</name>
<reference evidence="4 5" key="1">
    <citation type="submission" date="2014-04" db="EMBL/GenBank/DDBJ databases">
        <title>Characterization and application of a salt tolerant electro-active bacterium.</title>
        <authorList>
            <person name="Yang L."/>
            <person name="Wei S."/>
            <person name="Tay Q.X.M."/>
        </authorList>
    </citation>
    <scope>NUCLEOTIDE SEQUENCE [LARGE SCALE GENOMIC DNA]</scope>
    <source>
        <strain evidence="4 5">LY1</strain>
    </source>
</reference>
<dbReference type="Proteomes" id="UP000027821">
    <property type="component" value="Unassembled WGS sequence"/>
</dbReference>
<dbReference type="PRINTS" id="PR00080">
    <property type="entry name" value="SDRFAMILY"/>
</dbReference>
<dbReference type="AlphaFoldDB" id="A0A074KX54"/>
<gene>
    <name evidence="4" type="ORF">EL17_11600</name>
</gene>
<dbReference type="FunFam" id="3.40.50.720:FF:000047">
    <property type="entry name" value="NADP-dependent L-serine/L-allo-threonine dehydrogenase"/>
    <property type="match status" value="1"/>
</dbReference>
<dbReference type="PANTHER" id="PTHR43115">
    <property type="entry name" value="DEHYDROGENASE/REDUCTASE SDR FAMILY MEMBER 11"/>
    <property type="match status" value="1"/>
</dbReference>
<evidence type="ECO:0000256" key="1">
    <source>
        <dbReference type="ARBA" id="ARBA00006484"/>
    </source>
</evidence>
<evidence type="ECO:0000313" key="4">
    <source>
        <dbReference type="EMBL" id="KEO73539.1"/>
    </source>
</evidence>
<dbReference type="eggNOG" id="COG4221">
    <property type="taxonomic scope" value="Bacteria"/>
</dbReference>
<dbReference type="EMBL" id="JMIH01000021">
    <property type="protein sequence ID" value="KEO73539.1"/>
    <property type="molecule type" value="Genomic_DNA"/>
</dbReference>
<dbReference type="Gene3D" id="3.40.50.720">
    <property type="entry name" value="NAD(P)-binding Rossmann-like Domain"/>
    <property type="match status" value="1"/>
</dbReference>